<organism evidence="4 5">
    <name type="scientific">Linnemannia gamsii</name>
    <dbReference type="NCBI Taxonomy" id="64522"/>
    <lineage>
        <taxon>Eukaryota</taxon>
        <taxon>Fungi</taxon>
        <taxon>Fungi incertae sedis</taxon>
        <taxon>Mucoromycota</taxon>
        <taxon>Mortierellomycotina</taxon>
        <taxon>Mortierellomycetes</taxon>
        <taxon>Mortierellales</taxon>
        <taxon>Mortierellaceae</taxon>
        <taxon>Linnemannia</taxon>
    </lineage>
</organism>
<dbReference type="PANTHER" id="PTHR10502:SF102">
    <property type="entry name" value="ANNEXIN B11"/>
    <property type="match status" value="1"/>
</dbReference>
<accession>A0A9P6RH57</accession>
<evidence type="ECO:0000256" key="1">
    <source>
        <dbReference type="ARBA" id="ARBA00007831"/>
    </source>
</evidence>
<dbReference type="InterPro" id="IPR018502">
    <property type="entry name" value="Annexin_repeat"/>
</dbReference>
<dbReference type="GO" id="GO:0005737">
    <property type="term" value="C:cytoplasm"/>
    <property type="evidence" value="ECO:0007669"/>
    <property type="project" value="TreeGrafter"/>
</dbReference>
<keyword evidence="5" id="KW-1185">Reference proteome</keyword>
<dbReference type="EMBL" id="JAAAIN010000108">
    <property type="protein sequence ID" value="KAG0320215.1"/>
    <property type="molecule type" value="Genomic_DNA"/>
</dbReference>
<keyword evidence="3" id="KW-0041">Annexin</keyword>
<evidence type="ECO:0008006" key="6">
    <source>
        <dbReference type="Google" id="ProtNLM"/>
    </source>
</evidence>
<dbReference type="SUPFAM" id="SSF47874">
    <property type="entry name" value="Annexin"/>
    <property type="match status" value="1"/>
</dbReference>
<dbReference type="PANTHER" id="PTHR10502">
    <property type="entry name" value="ANNEXIN"/>
    <property type="match status" value="1"/>
</dbReference>
<comment type="caution">
    <text evidence="4">The sequence shown here is derived from an EMBL/GenBank/DDBJ whole genome shotgun (WGS) entry which is preliminary data.</text>
</comment>
<evidence type="ECO:0000313" key="4">
    <source>
        <dbReference type="EMBL" id="KAG0320215.1"/>
    </source>
</evidence>
<dbReference type="Proteomes" id="UP000823405">
    <property type="component" value="Unassembled WGS sequence"/>
</dbReference>
<evidence type="ECO:0000256" key="2">
    <source>
        <dbReference type="ARBA" id="ARBA00022737"/>
    </source>
</evidence>
<gene>
    <name evidence="4" type="ORF">BGZ97_000446</name>
</gene>
<dbReference type="GO" id="GO:0005544">
    <property type="term" value="F:calcium-dependent phospholipid binding"/>
    <property type="evidence" value="ECO:0007669"/>
    <property type="project" value="InterPro"/>
</dbReference>
<dbReference type="SMART" id="SM00335">
    <property type="entry name" value="ANX"/>
    <property type="match status" value="2"/>
</dbReference>
<protein>
    <recommendedName>
        <fullName evidence="6">Annexin</fullName>
    </recommendedName>
</protein>
<reference evidence="4" key="1">
    <citation type="journal article" date="2020" name="Fungal Divers.">
        <title>Resolving the Mortierellaceae phylogeny through synthesis of multi-gene phylogenetics and phylogenomics.</title>
        <authorList>
            <person name="Vandepol N."/>
            <person name="Liber J."/>
            <person name="Desiro A."/>
            <person name="Na H."/>
            <person name="Kennedy M."/>
            <person name="Barry K."/>
            <person name="Grigoriev I.V."/>
            <person name="Miller A.N."/>
            <person name="O'Donnell K."/>
            <person name="Stajich J.E."/>
            <person name="Bonito G."/>
        </authorList>
    </citation>
    <scope>NUCLEOTIDE SEQUENCE</scope>
    <source>
        <strain evidence="4">NVP60</strain>
    </source>
</reference>
<dbReference type="Pfam" id="PF00191">
    <property type="entry name" value="Annexin"/>
    <property type="match status" value="2"/>
</dbReference>
<name>A0A9P6RH57_9FUNG</name>
<dbReference type="Gene3D" id="1.10.220.10">
    <property type="entry name" value="Annexin"/>
    <property type="match status" value="3"/>
</dbReference>
<proteinExistence type="inferred from homology"/>
<dbReference type="GO" id="GO:0005886">
    <property type="term" value="C:plasma membrane"/>
    <property type="evidence" value="ECO:0007669"/>
    <property type="project" value="TreeGrafter"/>
</dbReference>
<dbReference type="GO" id="GO:0001786">
    <property type="term" value="F:phosphatidylserine binding"/>
    <property type="evidence" value="ECO:0007669"/>
    <property type="project" value="TreeGrafter"/>
</dbReference>
<sequence length="321" mass="36208">MAPALPPELTFDLQNIHTAIGYAVPDQEALVNIIGRREYGQLVTIARQYKTSYGVDLAVELDRKIIGSLGSLLAGACQHKVLAEVQYLFKAGKSNRKYETLRKKDTAIEVFCEILVGRTSEEITELKEAFTAVHQADLKEHVLSFCKIEETKTFFITILETKEEKPLENVEGAIEKLHKLLVEDKDLNGSLRYVSSLTTAQLHTLVRTYNSVHQKAHVVTSIDKNIAPSHKGEVLDLLLYTVMQAADPARHVALRFEESMEGLGTNEDHLSRLVIRNRGKFMEKVKAAYHMDYNRTLADRIRGDTSGLYSHLICHLIHQTI</sequence>
<dbReference type="GO" id="GO:0005509">
    <property type="term" value="F:calcium ion binding"/>
    <property type="evidence" value="ECO:0007669"/>
    <property type="project" value="InterPro"/>
</dbReference>
<dbReference type="OrthoDB" id="37886at2759"/>
<comment type="similarity">
    <text evidence="1">Belongs to the annexin family.</text>
</comment>
<dbReference type="InterPro" id="IPR037104">
    <property type="entry name" value="Annexin_sf"/>
</dbReference>
<dbReference type="AlphaFoldDB" id="A0A9P6RH57"/>
<evidence type="ECO:0000256" key="3">
    <source>
        <dbReference type="ARBA" id="ARBA00023216"/>
    </source>
</evidence>
<evidence type="ECO:0000313" key="5">
    <source>
        <dbReference type="Proteomes" id="UP000823405"/>
    </source>
</evidence>
<keyword evidence="2" id="KW-0677">Repeat</keyword>